<reference evidence="1" key="4">
    <citation type="submission" date="2019-09" db="EMBL/GenBank/DDBJ databases">
        <authorList>
            <person name="Ross B.D."/>
            <person name="Verster A.J."/>
            <person name="Radey M.C."/>
            <person name="Schmidtke D.T."/>
            <person name="Pope C.E."/>
            <person name="Hoffman L.R."/>
            <person name="Hajjar A.M."/>
            <person name="Peterson S.B."/>
            <person name="Borenstein E."/>
            <person name="Mougous J.D."/>
        </authorList>
    </citation>
    <scope>NUCLEOTIDE SEQUENCE</scope>
    <source>
        <strain evidence="1">H204</strain>
    </source>
</reference>
<accession>A0A412VZX4</accession>
<reference evidence="5" key="1">
    <citation type="journal article" date="2018" name="J. Anim. Genet.">
        <title>Acquired interbacterial defense systems protect against interspecies antagonism in the human gut microbiome.</title>
        <authorList>
            <person name="Ross B.D."/>
            <person name="Verster A.J."/>
            <person name="Radey M.C."/>
            <person name="Schmidtke D.T."/>
            <person name="Pope C.E."/>
            <person name="Hoffman L.R."/>
            <person name="Hajjar A."/>
            <person name="Peterson S.B."/>
            <person name="Borenstein E."/>
            <person name="Mougous J."/>
        </authorList>
    </citation>
    <scope>NUCLEOTIDE SEQUENCE [LARGE SCALE GENOMIC DNA]</scope>
    <source>
        <strain evidence="5">H204</strain>
    </source>
</reference>
<dbReference type="EMBL" id="QRYV01000014">
    <property type="protein sequence ID" value="RGV15940.1"/>
    <property type="molecule type" value="Genomic_DNA"/>
</dbReference>
<dbReference type="RefSeq" id="WP_117809467.1">
    <property type="nucleotide sequence ID" value="NZ_CP041230.1"/>
</dbReference>
<dbReference type="Proteomes" id="UP000327007">
    <property type="component" value="Unassembled WGS sequence"/>
</dbReference>
<dbReference type="EMBL" id="JAIWYE010000014">
    <property type="protein sequence ID" value="MCA4703294.1"/>
    <property type="molecule type" value="Genomic_DNA"/>
</dbReference>
<dbReference type="Proteomes" id="UP000283369">
    <property type="component" value="Unassembled WGS sequence"/>
</dbReference>
<organism evidence="3 4">
    <name type="scientific">Bacteroides xylanisolvens</name>
    <dbReference type="NCBI Taxonomy" id="371601"/>
    <lineage>
        <taxon>Bacteria</taxon>
        <taxon>Pseudomonadati</taxon>
        <taxon>Bacteroidota</taxon>
        <taxon>Bacteroidia</taxon>
        <taxon>Bacteroidales</taxon>
        <taxon>Bacteroidaceae</taxon>
        <taxon>Bacteroides</taxon>
    </lineage>
</organism>
<dbReference type="EMBL" id="VYQC01000004">
    <property type="protein sequence ID" value="KAA9047609.1"/>
    <property type="molecule type" value="Genomic_DNA"/>
</dbReference>
<name>A0A412VZX4_9BACE</name>
<proteinExistence type="predicted"/>
<reference evidence="2" key="5">
    <citation type="submission" date="2023-08" db="EMBL/GenBank/DDBJ databases">
        <title>Mucin Metabolism Genes Underlie the Key Renovations of Bacteroides xylanisolvens Genomes in Captive Great Apes.</title>
        <authorList>
            <person name="Nishida A.H."/>
        </authorList>
    </citation>
    <scope>NUCLEOTIDE SEQUENCE</scope>
    <source>
        <strain evidence="2">P13.H9</strain>
    </source>
</reference>
<evidence type="ECO:0000313" key="2">
    <source>
        <dbReference type="EMBL" id="MCA4703294.1"/>
    </source>
</evidence>
<comment type="caution">
    <text evidence="3">The sequence shown here is derived from an EMBL/GenBank/DDBJ whole genome shotgun (WGS) entry which is preliminary data.</text>
</comment>
<evidence type="ECO:0000313" key="5">
    <source>
        <dbReference type="Proteomes" id="UP000327007"/>
    </source>
</evidence>
<sequence length="150" mass="17318">METIKITKEESTRVFNLCNKASYLNVRFKEQRGKAYIKVSAKIGGMKYIATCWADDELIKAVMDALNDNNINLEEYLKSEHTAIESKGLEFQMFKDDVENLSDMTFTDDYISTSGFDYLCAHTAYPRGRVIYCLKRTVEVENYLEDNGLF</sequence>
<gene>
    <name evidence="3" type="ORF">DWW25_07770</name>
    <name evidence="1" type="ORF">F6S82_08135</name>
    <name evidence="2" type="ORF">LD004_06665</name>
</gene>
<evidence type="ECO:0000313" key="1">
    <source>
        <dbReference type="EMBL" id="KAA9047609.1"/>
    </source>
</evidence>
<dbReference type="Proteomes" id="UP001198461">
    <property type="component" value="Unassembled WGS sequence"/>
</dbReference>
<dbReference type="AlphaFoldDB" id="A0A412VZX4"/>
<protein>
    <submittedName>
        <fullName evidence="3">Uncharacterized protein</fullName>
    </submittedName>
</protein>
<evidence type="ECO:0000313" key="3">
    <source>
        <dbReference type="EMBL" id="RGV15940.1"/>
    </source>
</evidence>
<evidence type="ECO:0000313" key="4">
    <source>
        <dbReference type="Proteomes" id="UP000283369"/>
    </source>
</evidence>
<reference evidence="3 4" key="2">
    <citation type="submission" date="2018-08" db="EMBL/GenBank/DDBJ databases">
        <title>A genome reference for cultivated species of the human gut microbiota.</title>
        <authorList>
            <person name="Zou Y."/>
            <person name="Xue W."/>
            <person name="Luo G."/>
        </authorList>
    </citation>
    <scope>NUCLEOTIDE SEQUENCE [LARGE SCALE GENOMIC DNA]</scope>
    <source>
        <strain evidence="3 4">AF14-7</strain>
    </source>
</reference>
<reference evidence="1" key="3">
    <citation type="journal article" date="2019" name="bioRxiv">
        <title>Acquired interbacterial defense systems protect against interspecies antagonism in the human gut microbiome.</title>
        <authorList>
            <person name="Ross B.D."/>
            <person name="Verster A.J."/>
            <person name="Radey M.C."/>
            <person name="Schmidtke D.T."/>
            <person name="Pope C.E."/>
            <person name="Hoffman L.R."/>
            <person name="Hajjar A.M."/>
            <person name="Peterson S.B."/>
            <person name="Borenstein E."/>
            <person name="Mougous J.D."/>
        </authorList>
    </citation>
    <scope>NUCLEOTIDE SEQUENCE</scope>
    <source>
        <strain evidence="1">H204</strain>
    </source>
</reference>